<dbReference type="PANTHER" id="PTHR33266">
    <property type="entry name" value="CHROMOSOME 15, WHOLE GENOME SHOTGUN SEQUENCE"/>
    <property type="match status" value="1"/>
</dbReference>
<dbReference type="HOGENOM" id="CLU_009568_1_0_1"/>
<organism evidence="1 2">
    <name type="scientific">Rhizoctonia solani 123E</name>
    <dbReference type="NCBI Taxonomy" id="1423351"/>
    <lineage>
        <taxon>Eukaryota</taxon>
        <taxon>Fungi</taxon>
        <taxon>Dikarya</taxon>
        <taxon>Basidiomycota</taxon>
        <taxon>Agaricomycotina</taxon>
        <taxon>Agaricomycetes</taxon>
        <taxon>Cantharellales</taxon>
        <taxon>Ceratobasidiaceae</taxon>
        <taxon>Rhizoctonia</taxon>
    </lineage>
</organism>
<keyword evidence="2" id="KW-1185">Reference proteome</keyword>
<sequence length="865" mass="96931">MNFDMDLDSNSGKFKSGLALHDNSGTTLNSAVWSVIEEWKAKDSGAFSDNDWLSLRDLPILLQITLKALQNRQMNIEDCSSYLAQHLSLRTKLLQAYARKEFDRLLSDCSWRVQYYFHSIASIHLKAAFEKPYQGEAATLFILTLHQLRRSYAGQPAADQPYNWSLAVIQSSGMGKSRMIDQSSLSVFTLPINIREEPPEGKKAYPPSDKGVCQFFDDCQKMDDARQQIVYAIFLRVLFTKTLDLVNTEFQRLNGHRLAEAWALYLKSGETEDQVGENRREFYSSVVNEVNKALLNSIQPTLVDLEISLTESCSLLELRVQATTSNAANSFFVYFDEAHSLTTVPKYSPEHKRSGFHNLGTVLSKLIDNRSFFIFLSTNSRLEGFAPPGSNYPSYRVTENSRLIPPFTELPFDLYERKVLKGRTLTLKNVCQTEVMVGFGRVLYVCVLLMGRVLTTLDRWHAELEIRPHKNIFQFAINKLTAVGKPDETRDASLAALGVRVGITFDKTNHASHPLESRLVESHLRVVYAIPEHRHFMHTGSPSEPILAEAAGRYLNRPGTLGFAIEGPTWLSPDVKKGLLVRGERGELAGRLLVTCAHDKALEKKVDLTSLEPQYHRPIPVLDFLGALFHKDHYESILKAMPIIDRVVPGQPNAAPLDKAFSASYVSFSHFVLAEDSKMLSAPALATGLVRGMAIQARDGQASIDAVIPIHMGSLTDPISSKTTSAINLQFKNRVNAVDCHVNRLITVPNVEMPVISIIFEFGVTETAVDPISITSELFPTTQAQTLHRDDRHYQIVAHGCNSRVFGAIPLEVEPEYKTILGTGSILQDFPRNKDQGNREALLALKPAFNGNRQIQFYSDLLEEE</sequence>
<evidence type="ECO:0000313" key="2">
    <source>
        <dbReference type="Proteomes" id="UP000027456"/>
    </source>
</evidence>
<dbReference type="PANTHER" id="PTHR33266:SF1">
    <property type="entry name" value="F-BOX DOMAIN-CONTAINING PROTEIN"/>
    <property type="match status" value="1"/>
</dbReference>
<gene>
    <name evidence="1" type="ORF">V565_290710</name>
</gene>
<dbReference type="OrthoDB" id="3270019at2759"/>
<accession>A0A074S5E7</accession>
<proteinExistence type="predicted"/>
<dbReference type="STRING" id="1423351.A0A074S5E7"/>
<name>A0A074S5E7_9AGAM</name>
<dbReference type="AlphaFoldDB" id="A0A074S5E7"/>
<protein>
    <submittedName>
        <fullName evidence="1">Putative G2/mitotic-specific cyclin cdc13</fullName>
    </submittedName>
</protein>
<dbReference type="EMBL" id="AZST01001978">
    <property type="protein sequence ID" value="KEP45297.1"/>
    <property type="molecule type" value="Genomic_DNA"/>
</dbReference>
<dbReference type="Proteomes" id="UP000027456">
    <property type="component" value="Unassembled WGS sequence"/>
</dbReference>
<reference evidence="1 2" key="1">
    <citation type="submission" date="2013-12" db="EMBL/GenBank/DDBJ databases">
        <authorList>
            <person name="Cubeta M."/>
            <person name="Pakala S."/>
            <person name="Fedorova N."/>
            <person name="Thomas E."/>
            <person name="Dean R."/>
            <person name="Jabaji S."/>
            <person name="Neate S."/>
            <person name="Toda T."/>
            <person name="Tavantzis S."/>
            <person name="Vilgalys R."/>
            <person name="Bharathan N."/>
            <person name="Pakala S."/>
            <person name="Losada L.S."/>
            <person name="Zafar N."/>
            <person name="Nierman W."/>
        </authorList>
    </citation>
    <scope>NUCLEOTIDE SEQUENCE [LARGE SCALE GENOMIC DNA]</scope>
    <source>
        <strain evidence="1 2">123E</strain>
    </source>
</reference>
<evidence type="ECO:0000313" key="1">
    <source>
        <dbReference type="EMBL" id="KEP45297.1"/>
    </source>
</evidence>
<comment type="caution">
    <text evidence="1">The sequence shown here is derived from an EMBL/GenBank/DDBJ whole genome shotgun (WGS) entry which is preliminary data.</text>
</comment>